<keyword evidence="1" id="KW-0862">Zinc</keyword>
<dbReference type="AlphaFoldDB" id="A0A8K0JPT1"/>
<feature type="compositionally biased region" description="Low complexity" evidence="2">
    <location>
        <begin position="212"/>
        <end position="227"/>
    </location>
</feature>
<feature type="compositionally biased region" description="Polar residues" evidence="2">
    <location>
        <begin position="167"/>
        <end position="206"/>
    </location>
</feature>
<feature type="region of interest" description="Disordered" evidence="2">
    <location>
        <begin position="163"/>
        <end position="238"/>
    </location>
</feature>
<name>A0A8K0JPT1_9TREE</name>
<keyword evidence="1" id="KW-0812">Transmembrane</keyword>
<dbReference type="EMBL" id="JABELV010000018">
    <property type="protein sequence ID" value="KAG7566933.1"/>
    <property type="molecule type" value="Genomic_DNA"/>
</dbReference>
<organism evidence="4 5">
    <name type="scientific">Filobasidium floriforme</name>
    <dbReference type="NCBI Taxonomy" id="5210"/>
    <lineage>
        <taxon>Eukaryota</taxon>
        <taxon>Fungi</taxon>
        <taxon>Dikarya</taxon>
        <taxon>Basidiomycota</taxon>
        <taxon>Agaricomycotina</taxon>
        <taxon>Tremellomycetes</taxon>
        <taxon>Filobasidiales</taxon>
        <taxon>Filobasidiaceae</taxon>
        <taxon>Filobasidium</taxon>
    </lineage>
</organism>
<evidence type="ECO:0000256" key="2">
    <source>
        <dbReference type="SAM" id="MobiDB-lite"/>
    </source>
</evidence>
<proteinExistence type="inferred from homology"/>
<reference evidence="4" key="1">
    <citation type="submission" date="2020-04" db="EMBL/GenBank/DDBJ databases">
        <title>Analysis of mating type loci in Filobasidium floriforme.</title>
        <authorList>
            <person name="Nowrousian M."/>
        </authorList>
    </citation>
    <scope>NUCLEOTIDE SEQUENCE</scope>
    <source>
        <strain evidence="4">CBS 6242</strain>
    </source>
</reference>
<dbReference type="Proteomes" id="UP000812966">
    <property type="component" value="Unassembled WGS sequence"/>
</dbReference>
<evidence type="ECO:0000313" key="4">
    <source>
        <dbReference type="EMBL" id="KAG7566933.1"/>
    </source>
</evidence>
<dbReference type="InterPro" id="IPR040115">
    <property type="entry name" value="Lnp"/>
</dbReference>
<feature type="transmembrane region" description="Helical" evidence="1">
    <location>
        <begin position="50"/>
        <end position="76"/>
    </location>
</feature>
<gene>
    <name evidence="4" type="ORF">FFLO_01312</name>
</gene>
<keyword evidence="1" id="KW-1133">Transmembrane helix</keyword>
<dbReference type="InterPro" id="IPR019273">
    <property type="entry name" value="Lunapark_Znf"/>
</dbReference>
<keyword evidence="5" id="KW-1185">Reference proteome</keyword>
<keyword evidence="1" id="KW-0472">Membrane</keyword>
<comment type="caution">
    <text evidence="4">The sequence shown here is derived from an EMBL/GenBank/DDBJ whole genome shotgun (WGS) entry which is preliminary data.</text>
</comment>
<feature type="domain" description="Lunapark zinc ribbon" evidence="3">
    <location>
        <begin position="274"/>
        <end position="329"/>
    </location>
</feature>
<keyword evidence="1" id="KW-0256">Endoplasmic reticulum</keyword>
<feature type="region of interest" description="Disordered" evidence="2">
    <location>
        <begin position="348"/>
        <end position="395"/>
    </location>
</feature>
<comment type="similarity">
    <text evidence="1">Belongs to the lunapark family.</text>
</comment>
<evidence type="ECO:0000313" key="5">
    <source>
        <dbReference type="Proteomes" id="UP000812966"/>
    </source>
</evidence>
<comment type="function">
    <text evidence="1">Plays a role in determining ER morphology.</text>
</comment>
<dbReference type="PANTHER" id="PTHR22166:SF12">
    <property type="entry name" value="ENDOPLASMIC RETICULUM JUNCTION FORMATION PROTEIN LUNAPARK"/>
    <property type="match status" value="1"/>
</dbReference>
<dbReference type="GO" id="GO:0098826">
    <property type="term" value="C:endoplasmic reticulum tubular network membrane"/>
    <property type="evidence" value="ECO:0007669"/>
    <property type="project" value="UniProtKB-UniRule"/>
</dbReference>
<dbReference type="GO" id="GO:0008270">
    <property type="term" value="F:zinc ion binding"/>
    <property type="evidence" value="ECO:0007669"/>
    <property type="project" value="UniProtKB-KW"/>
</dbReference>
<sequence>MGILSWFNPFAYGKKRPTDYDSLLSQLATEITTAKQLLAEIHLRQRRLSLLLNLYGVGLWGIWVGLCWLGGIPWGLLGLGPATDGSTVDSEGWRKGLEWGGVVGWPIILYLLNRLLSTYYTRRRTHEQQHLLKLLKRQHELLEEVKRKSGWYKTKDLLDRYEEGGSVRTSARPTPGQVQVQARGQQPNTPTPASRLAANQNPNSARMQIRSPANPNLNINPNANANIGARPGQPGTPMTPNMAAMSPQQLRILDQAREQVRDGPGVLPVPQKRWYDHLADKLMGEDPSTSLQNKYALVCGRCFRHNGLVGDKIEWENTSECRAYCNFFNAAPKDRHGPATGSVELDQHAAPAAPESLVDVMTPRKTGPEAGSIRQRTKGNGESEDKMDVDEEGSS</sequence>
<dbReference type="Pfam" id="PF10058">
    <property type="entry name" value="Zn_ribbon_10"/>
    <property type="match status" value="1"/>
</dbReference>
<comment type="subcellular location">
    <subcellularLocation>
        <location evidence="1">Endoplasmic reticulum membrane</location>
        <topology evidence="1">Multi-pass membrane protein</topology>
    </subcellularLocation>
</comment>
<evidence type="ECO:0000259" key="3">
    <source>
        <dbReference type="Pfam" id="PF10058"/>
    </source>
</evidence>
<protein>
    <recommendedName>
        <fullName evidence="1">Endoplasmic reticulum junction formation protein lunapark</fullName>
    </recommendedName>
</protein>
<dbReference type="GO" id="GO:0071788">
    <property type="term" value="P:endoplasmic reticulum tubular network maintenance"/>
    <property type="evidence" value="ECO:0007669"/>
    <property type="project" value="UniProtKB-UniRule"/>
</dbReference>
<keyword evidence="1" id="KW-0479">Metal-binding</keyword>
<dbReference type="GO" id="GO:1903373">
    <property type="term" value="P:positive regulation of endoplasmic reticulum tubular network organization"/>
    <property type="evidence" value="ECO:0007669"/>
    <property type="project" value="UniProtKB-UniRule"/>
</dbReference>
<evidence type="ECO:0000256" key="1">
    <source>
        <dbReference type="RuleBase" id="RU367073"/>
    </source>
</evidence>
<dbReference type="PANTHER" id="PTHR22166">
    <property type="entry name" value="ENDOPLASMIC RETICULUM JUNCTION FORMATION PROTEIN LUNAPARK"/>
    <property type="match status" value="1"/>
</dbReference>
<comment type="domain">
    <text evidence="1">The C4-type zinc finger motif is necessary both for its ER three-way tubular junction localization and formation.</text>
</comment>
<keyword evidence="1" id="KW-0863">Zinc-finger</keyword>
<accession>A0A8K0JPT1</accession>
<feature type="transmembrane region" description="Helical" evidence="1">
    <location>
        <begin position="96"/>
        <end position="116"/>
    </location>
</feature>